<organism evidence="1">
    <name type="scientific">Marseillevirus sp</name>
    <dbReference type="NCBI Taxonomy" id="2809551"/>
    <lineage>
        <taxon>Viruses</taxon>
        <taxon>Varidnaviria</taxon>
        <taxon>Bamfordvirae</taxon>
        <taxon>Nucleocytoviricota</taxon>
        <taxon>Megaviricetes</taxon>
        <taxon>Pimascovirales</taxon>
        <taxon>Pimascovirales incertae sedis</taxon>
        <taxon>Marseilleviridae</taxon>
        <taxon>Marseillevirus</taxon>
    </lineage>
</organism>
<accession>A0AA96J121</accession>
<proteinExistence type="predicted"/>
<evidence type="ECO:0000313" key="1">
    <source>
        <dbReference type="EMBL" id="WNL50267.1"/>
    </source>
</evidence>
<reference evidence="1" key="1">
    <citation type="submission" date="2023-07" db="EMBL/GenBank/DDBJ databases">
        <authorList>
            <person name="Xia Y."/>
        </authorList>
    </citation>
    <scope>NUCLEOTIDE SEQUENCE</scope>
    <source>
        <strain evidence="1">E</strain>
    </source>
</reference>
<gene>
    <name evidence="1" type="ORF">MarDSR_228</name>
</gene>
<sequence>MDIVKFLGKGEVVSFALVENIDICPERFVSKKSYKTSEHHVECFIEEEVLPNDTRHGKFHKKKSGLYFSEETTANFFMGELNGEFTMVCNSVFAATFFIFFKEGKATRLEKQTSRERHFMEFEDGLPVKYGKVGETPYSINWDLKERTLSSEPWNTEFKNVFFSKEEKAVSATCWVGVTTPEISIFPWRAYGENDKGEIVRFRVPVFL</sequence>
<protein>
    <submittedName>
        <fullName evidence="1">Uncharacterized protein</fullName>
    </submittedName>
</protein>
<name>A0AA96J121_9VIRU</name>
<dbReference type="EMBL" id="OR343189">
    <property type="protein sequence ID" value="WNL50267.1"/>
    <property type="molecule type" value="Genomic_DNA"/>
</dbReference>